<feature type="domain" description="N-terminal Ras-GEF" evidence="9">
    <location>
        <begin position="540"/>
        <end position="661"/>
    </location>
</feature>
<evidence type="ECO:0000313" key="11">
    <source>
        <dbReference type="Proteomes" id="UP000007646"/>
    </source>
</evidence>
<reference evidence="10" key="3">
    <citation type="submission" date="2025-09" db="UniProtKB">
        <authorList>
            <consortium name="Ensembl"/>
        </authorList>
    </citation>
    <scope>IDENTIFICATION</scope>
    <source>
        <strain evidence="10">Isolate ISIS603380</strain>
    </source>
</reference>
<dbReference type="SMART" id="SM00325">
    <property type="entry name" value="RhoGEF"/>
    <property type="match status" value="1"/>
</dbReference>
<dbReference type="InterPro" id="IPR001849">
    <property type="entry name" value="PH_domain"/>
</dbReference>
<dbReference type="GO" id="GO:0099170">
    <property type="term" value="P:postsynaptic modulation of chemical synaptic transmission"/>
    <property type="evidence" value="ECO:0007669"/>
    <property type="project" value="Ensembl"/>
</dbReference>
<gene>
    <name evidence="10" type="primary">RASGRF2</name>
</gene>
<dbReference type="AlphaFoldDB" id="G3T7S6"/>
<dbReference type="HOGENOM" id="CLU_003405_0_1_1"/>
<dbReference type="FunFam" id="2.30.29.30:FF:000117">
    <property type="entry name" value="ras-specific guanine nucleotide-releasing factor 1 isoform X2"/>
    <property type="match status" value="1"/>
</dbReference>
<dbReference type="SMART" id="SM00147">
    <property type="entry name" value="RasGEF"/>
    <property type="match status" value="1"/>
</dbReference>
<evidence type="ECO:0000256" key="3">
    <source>
        <dbReference type="PROSITE-ProRule" id="PRU00168"/>
    </source>
</evidence>
<evidence type="ECO:0000259" key="7">
    <source>
        <dbReference type="PROSITE" id="PS50009"/>
    </source>
</evidence>
<dbReference type="Gene3D" id="1.20.870.10">
    <property type="entry name" value="Son of sevenless (SoS) protein Chain: S domain 1"/>
    <property type="match status" value="2"/>
</dbReference>
<dbReference type="GO" id="GO:0005085">
    <property type="term" value="F:guanyl-nucleotide exchange factor activity"/>
    <property type="evidence" value="ECO:0007669"/>
    <property type="project" value="UniProtKB-KW"/>
</dbReference>
<evidence type="ECO:0000259" key="9">
    <source>
        <dbReference type="PROSITE" id="PS50212"/>
    </source>
</evidence>
<dbReference type="CDD" id="cd00155">
    <property type="entry name" value="RasGEF"/>
    <property type="match status" value="1"/>
</dbReference>
<dbReference type="GeneTree" id="ENSGT00940000155679"/>
<dbReference type="FunFam" id="1.20.900.10:FF:000005">
    <property type="entry name" value="Ras-specific guanine nucleotide-releasing factor 1 isoform 2"/>
    <property type="match status" value="1"/>
</dbReference>
<dbReference type="GO" id="GO:0098794">
    <property type="term" value="C:postsynapse"/>
    <property type="evidence" value="ECO:0007669"/>
    <property type="project" value="GOC"/>
</dbReference>
<dbReference type="PROSITE" id="PS00720">
    <property type="entry name" value="RASGEF"/>
    <property type="match status" value="1"/>
</dbReference>
<dbReference type="Gene3D" id="2.30.29.30">
    <property type="entry name" value="Pleckstrin-homology domain (PH domain)/Phosphotyrosine-binding domain (PTB)"/>
    <property type="match status" value="1"/>
</dbReference>
<dbReference type="GO" id="GO:0007265">
    <property type="term" value="P:Ras protein signal transduction"/>
    <property type="evidence" value="ECO:0007669"/>
    <property type="project" value="TreeGrafter"/>
</dbReference>
<feature type="region of interest" description="Disordered" evidence="5">
    <location>
        <begin position="630"/>
        <end position="650"/>
    </location>
</feature>
<dbReference type="InterPro" id="IPR036964">
    <property type="entry name" value="RASGEF_cat_dom_sf"/>
</dbReference>
<dbReference type="PANTHER" id="PTHR23113:SF187">
    <property type="entry name" value="RAS-SPECIFIC GUANINE NUCLEOTIDE-RELEASING FACTOR 2"/>
    <property type="match status" value="1"/>
</dbReference>
<dbReference type="InterPro" id="IPR000219">
    <property type="entry name" value="DH_dom"/>
</dbReference>
<feature type="domain" description="PH" evidence="6">
    <location>
        <begin position="1"/>
        <end position="38"/>
    </location>
</feature>
<dbReference type="GO" id="GO:0034976">
    <property type="term" value="P:response to endoplasmic reticulum stress"/>
    <property type="evidence" value="ECO:0007669"/>
    <property type="project" value="Ensembl"/>
</dbReference>
<dbReference type="GO" id="GO:0060291">
    <property type="term" value="P:long-term synaptic potentiation"/>
    <property type="evidence" value="ECO:0007669"/>
    <property type="project" value="Ensembl"/>
</dbReference>
<dbReference type="PROSITE" id="PS50096">
    <property type="entry name" value="IQ"/>
    <property type="match status" value="1"/>
</dbReference>
<evidence type="ECO:0000259" key="6">
    <source>
        <dbReference type="PROSITE" id="PS50003"/>
    </source>
</evidence>
<keyword evidence="11" id="KW-1185">Reference proteome</keyword>
<dbReference type="SUPFAM" id="SSF48065">
    <property type="entry name" value="DBL homology domain (DH-domain)"/>
    <property type="match status" value="1"/>
</dbReference>
<dbReference type="CDD" id="cd00160">
    <property type="entry name" value="RhoGEF"/>
    <property type="match status" value="1"/>
</dbReference>
<evidence type="ECO:0000313" key="10">
    <source>
        <dbReference type="Ensembl" id="ENSLAFP00000009677.3"/>
    </source>
</evidence>
<evidence type="ECO:0000259" key="8">
    <source>
        <dbReference type="PROSITE" id="PS50010"/>
    </source>
</evidence>
<feature type="compositionally biased region" description="Low complexity" evidence="5">
    <location>
        <begin position="666"/>
        <end position="681"/>
    </location>
</feature>
<dbReference type="InParanoid" id="G3T7S6"/>
<sequence length="1105" mass="125977">QYYFTVLFGHEGQKPLELRCEEEQDGKEWMEAIHQASYADILIEREVLTQKYIHLVQIVETEKIAANQLRHQLEDQDTEIERLKSEIIALNKTKERMRPYQSNQEDEDPDIKKIKKVQSFMRGWLCRRKWKTIVQDYICSPHAESMRKRNQIVFTMVEAESEYVHQLYILVNGFLRPLRMAASSKKPPISHDDVSSIFLNSETIMFLHEIFHQGLKARIANWPTLILADLFDILLPMLNIYQEFVRNHQYSLQVLANCKQNRDFDKLLKQYEANPACEGRMLETFLTYPMFQIPRYIITLHELLAHTPHEHVERKSLEFAKSKLEELSRVMHDEVSDTENIRKNLAIERMIVEGCDILLDTSQTFIRQGSLIQVPSVERGKLSKVRLGSLSLKKEGERQCFLFTKHFLICTRSSGGKLHLLKAGGVLSLIECTLIEEPDASDDDPKGSGQVFGHLDFKIVVEPPDSAPFTVVLLAPSRQEKAAWTSDISQCVDNIRCNGLMTIVFEENSKVTVPHMIKSDARLHKDDTDICFSKTLNSCKVPQIRYASVERLLERLTDLRFLSIDFLNTFLHTYRIFTTAAVVLAKLSDIYKRPFTSIPVRSLELFFATSQNNRGEHLVDGKSPRLCRKFSSPPPLAVSRTSSPVRARKLSLTSPLNSKIGALDLTTSSASSSPTTTHSPAASPPPHTAAVLESAPVDRAGMESSPAADAAELSPCRSPSTPRHLRYRQPGEPGQTADNAHCSVSPASAFAIATAAAGHGSPPGFNNTERTCDKEFIIRRTATNRVLNVLRHWVSKHAQDFELDNELKMNVLNLLEEVLRDPDLLPQERKATANILRALSQDDQDDIHLKLEDIIQMTDYLKAECFETLSAMELAEQITLLDHIVFRSIPYEEFLGQGWMKLDKNERTPYIMKTSQHFNDMSNLVASQIMNYADVSSRANAIEKWVAVADICRCLHNYNGVLEITSALNRSAIYRLKKTWAKVSKQTKALMDKLQKTISSEGRFKSLRETLKNCNPPAVPYLGMYLTDLAFIEEGTPNFTEEGLVNFSKMRMISHIIREIRQFQQTSYRIDHQPKVTQYLLDKTLIIDEDTLYELSLKIEPRLPA</sequence>
<dbReference type="Gene3D" id="1.20.900.10">
    <property type="entry name" value="Dbl homology (DH) domain"/>
    <property type="match status" value="1"/>
</dbReference>
<dbReference type="Proteomes" id="UP000007646">
    <property type="component" value="Unassembled WGS sequence"/>
</dbReference>
<dbReference type="STRING" id="9785.ENSLAFP00000009677"/>
<dbReference type="Ensembl" id="ENSLAFT00000011579.3">
    <property type="protein sequence ID" value="ENSLAFP00000009677.3"/>
    <property type="gene ID" value="ENSLAFG00000011576.3"/>
</dbReference>
<dbReference type="InterPro" id="IPR011993">
    <property type="entry name" value="PH-like_dom_sf"/>
</dbReference>
<protein>
    <submittedName>
        <fullName evidence="10">Ras protein specific guanine nucleotide releasing factor 2</fullName>
    </submittedName>
</protein>
<feature type="domain" description="PH" evidence="6">
    <location>
        <begin position="375"/>
        <end position="493"/>
    </location>
</feature>
<dbReference type="SUPFAM" id="SSF50729">
    <property type="entry name" value="PH domain-like"/>
    <property type="match status" value="1"/>
</dbReference>
<keyword evidence="1 3" id="KW-0344">Guanine-nucleotide releasing factor</keyword>
<feature type="domain" description="Ras-GEF" evidence="7">
    <location>
        <begin position="870"/>
        <end position="1102"/>
    </location>
</feature>
<accession>G3T7S6</accession>
<dbReference type="SMART" id="SM00233">
    <property type="entry name" value="PH"/>
    <property type="match status" value="1"/>
</dbReference>
<dbReference type="InterPro" id="IPR008937">
    <property type="entry name" value="Ras-like_GEF"/>
</dbReference>
<dbReference type="PROSITE" id="PS50009">
    <property type="entry name" value="RASGEF_CAT"/>
    <property type="match status" value="1"/>
</dbReference>
<dbReference type="FunFam" id="1.10.840.10:FF:000004">
    <property type="entry name" value="ras-specific guanine nucleotide-releasing factor 2 isoform X1"/>
    <property type="match status" value="1"/>
</dbReference>
<dbReference type="Gene3D" id="1.10.840.10">
    <property type="entry name" value="Ras guanine-nucleotide exchange factors catalytic domain"/>
    <property type="match status" value="1"/>
</dbReference>
<evidence type="ECO:0000256" key="2">
    <source>
        <dbReference type="ARBA" id="ARBA00022737"/>
    </source>
</evidence>
<keyword evidence="4" id="KW-0175">Coiled coil</keyword>
<dbReference type="GO" id="GO:0005783">
    <property type="term" value="C:endoplasmic reticulum"/>
    <property type="evidence" value="ECO:0007669"/>
    <property type="project" value="Ensembl"/>
</dbReference>
<reference evidence="10" key="2">
    <citation type="submission" date="2025-08" db="UniProtKB">
        <authorList>
            <consortium name="Ensembl"/>
        </authorList>
    </citation>
    <scope>IDENTIFICATION</scope>
    <source>
        <strain evidence="10">Isolate ISIS603380</strain>
    </source>
</reference>
<dbReference type="FunFam" id="1.20.870.10:FF:000006">
    <property type="entry name" value="ras-specific guanine nucleotide-releasing factor 1 isoform X1"/>
    <property type="match status" value="1"/>
</dbReference>
<dbReference type="Pfam" id="PF00618">
    <property type="entry name" value="RasGEF_N"/>
    <property type="match status" value="1"/>
</dbReference>
<dbReference type="PROSITE" id="PS50010">
    <property type="entry name" value="DH_2"/>
    <property type="match status" value="1"/>
</dbReference>
<dbReference type="SUPFAM" id="SSF48366">
    <property type="entry name" value="Ras GEF"/>
    <property type="match status" value="1"/>
</dbReference>
<dbReference type="PROSITE" id="PS50003">
    <property type="entry name" value="PH_DOMAIN"/>
    <property type="match status" value="2"/>
</dbReference>
<organism evidence="10 11">
    <name type="scientific">Loxodonta africana</name>
    <name type="common">African elephant</name>
    <dbReference type="NCBI Taxonomy" id="9785"/>
    <lineage>
        <taxon>Eukaryota</taxon>
        <taxon>Metazoa</taxon>
        <taxon>Chordata</taxon>
        <taxon>Craniata</taxon>
        <taxon>Vertebrata</taxon>
        <taxon>Euteleostomi</taxon>
        <taxon>Mammalia</taxon>
        <taxon>Eutheria</taxon>
        <taxon>Afrotheria</taxon>
        <taxon>Proboscidea</taxon>
        <taxon>Elephantidae</taxon>
        <taxon>Loxodonta</taxon>
    </lineage>
</organism>
<dbReference type="InterPro" id="IPR001895">
    <property type="entry name" value="RASGEF_cat_dom"/>
</dbReference>
<dbReference type="FunFam" id="1.20.870.10:FF:000004">
    <property type="entry name" value="Ras-specific guanine nucleotide-releasing factor 1 isoform 2"/>
    <property type="match status" value="1"/>
</dbReference>
<dbReference type="Pfam" id="PF00617">
    <property type="entry name" value="RasGEF"/>
    <property type="match status" value="1"/>
</dbReference>
<dbReference type="InterPro" id="IPR035899">
    <property type="entry name" value="DBL_dom_sf"/>
</dbReference>
<feature type="region of interest" description="Disordered" evidence="5">
    <location>
        <begin position="666"/>
        <end position="741"/>
    </location>
</feature>
<dbReference type="InterPro" id="IPR019804">
    <property type="entry name" value="Ras_G-nucl-exch_fac_CS"/>
</dbReference>
<dbReference type="PROSITE" id="PS50212">
    <property type="entry name" value="RASGEF_NTER"/>
    <property type="match status" value="1"/>
</dbReference>
<dbReference type="GO" id="GO:0098978">
    <property type="term" value="C:glutamatergic synapse"/>
    <property type="evidence" value="ECO:0007669"/>
    <property type="project" value="Ensembl"/>
</dbReference>
<dbReference type="FunCoup" id="G3T7S6">
    <property type="interactions" value="384"/>
</dbReference>
<evidence type="ECO:0000256" key="4">
    <source>
        <dbReference type="SAM" id="Coils"/>
    </source>
</evidence>
<keyword evidence="2" id="KW-0677">Repeat</keyword>
<reference evidence="10 11" key="1">
    <citation type="submission" date="2009-06" db="EMBL/GenBank/DDBJ databases">
        <title>The Genome Sequence of Loxodonta africana (African elephant).</title>
        <authorList>
            <person name="Di Palma F."/>
            <person name="Heiman D."/>
            <person name="Young S."/>
            <person name="Johnson J."/>
            <person name="Lander E.S."/>
            <person name="Lindblad-Toh K."/>
        </authorList>
    </citation>
    <scope>NUCLEOTIDE SEQUENCE [LARGE SCALE GENOMIC DNA]</scope>
    <source>
        <strain evidence="10 11">Isolate ISIS603380</strain>
    </source>
</reference>
<feature type="coiled-coil region" evidence="4">
    <location>
        <begin position="66"/>
        <end position="93"/>
    </location>
</feature>
<dbReference type="GO" id="GO:0005886">
    <property type="term" value="C:plasma membrane"/>
    <property type="evidence" value="ECO:0007669"/>
    <property type="project" value="TreeGrafter"/>
</dbReference>
<dbReference type="PANTHER" id="PTHR23113">
    <property type="entry name" value="GUANINE NUCLEOTIDE EXCHANGE FACTOR"/>
    <property type="match status" value="1"/>
</dbReference>
<dbReference type="OMA" id="NYWASRR"/>
<dbReference type="InterPro" id="IPR000651">
    <property type="entry name" value="Ras-like_Gua-exchang_fac_N"/>
</dbReference>
<name>G3T7S6_LOXAF</name>
<feature type="domain" description="DH" evidence="8">
    <location>
        <begin position="148"/>
        <end position="334"/>
    </location>
</feature>
<proteinExistence type="predicted"/>
<evidence type="ECO:0000256" key="1">
    <source>
        <dbReference type="ARBA" id="ARBA00022658"/>
    </source>
</evidence>
<evidence type="ECO:0000256" key="5">
    <source>
        <dbReference type="SAM" id="MobiDB-lite"/>
    </source>
</evidence>
<dbReference type="SMART" id="SM00229">
    <property type="entry name" value="RasGEFN"/>
    <property type="match status" value="2"/>
</dbReference>
<dbReference type="Pfam" id="PF00621">
    <property type="entry name" value="RhoGEF"/>
    <property type="match status" value="1"/>
</dbReference>
<dbReference type="eggNOG" id="KOG3417">
    <property type="taxonomic scope" value="Eukaryota"/>
</dbReference>
<dbReference type="InterPro" id="IPR023578">
    <property type="entry name" value="Ras_GEF_dom_sf"/>
</dbReference>